<evidence type="ECO:0000313" key="2">
    <source>
        <dbReference type="EMBL" id="MBP2001389.1"/>
    </source>
</evidence>
<reference evidence="2 3" key="1">
    <citation type="submission" date="2021-03" db="EMBL/GenBank/DDBJ databases">
        <title>Genomic Encyclopedia of Type Strains, Phase IV (KMG-IV): sequencing the most valuable type-strain genomes for metagenomic binning, comparative biology and taxonomic classification.</title>
        <authorList>
            <person name="Goeker M."/>
        </authorList>
    </citation>
    <scope>NUCLEOTIDE SEQUENCE [LARGE SCALE GENOMIC DNA]</scope>
    <source>
        <strain evidence="2 3">DSM 26806</strain>
    </source>
</reference>
<organism evidence="2 3">
    <name type="scientific">Paenibacillus shirakamiensis</name>
    <dbReference type="NCBI Taxonomy" id="1265935"/>
    <lineage>
        <taxon>Bacteria</taxon>
        <taxon>Bacillati</taxon>
        <taxon>Bacillota</taxon>
        <taxon>Bacilli</taxon>
        <taxon>Bacillales</taxon>
        <taxon>Paenibacillaceae</taxon>
        <taxon>Paenibacillus</taxon>
    </lineage>
</organism>
<dbReference type="RefSeq" id="WP_209862583.1">
    <property type="nucleotide sequence ID" value="NZ_JAGGLD010000003.1"/>
</dbReference>
<keyword evidence="3" id="KW-1185">Reference proteome</keyword>
<dbReference type="Pfam" id="PF00583">
    <property type="entry name" value="Acetyltransf_1"/>
    <property type="match status" value="1"/>
</dbReference>
<dbReference type="EMBL" id="JAGGLD010000003">
    <property type="protein sequence ID" value="MBP2001389.1"/>
    <property type="molecule type" value="Genomic_DNA"/>
</dbReference>
<sequence length="150" mass="17532">MIRESTIQELRTIIELKLSMFQDAELDHLLNDKASEIIEREYLKMYDQNKIRHFVIDIDNEIAGCAGAFIKNDIPYCFYKTPFFGFIGDVYIKKNFRRKGYAKQLTEEVITWLKSKDVKMIKLLATPEAAGLYSDLGFEKTGDMTLWIDE</sequence>
<proteinExistence type="predicted"/>
<dbReference type="InterPro" id="IPR000182">
    <property type="entry name" value="GNAT_dom"/>
</dbReference>
<evidence type="ECO:0000259" key="1">
    <source>
        <dbReference type="PROSITE" id="PS51186"/>
    </source>
</evidence>
<accession>A0ABS4JLB4</accession>
<gene>
    <name evidence="2" type="ORF">J2Z69_002432</name>
</gene>
<dbReference type="CDD" id="cd04301">
    <property type="entry name" value="NAT_SF"/>
    <property type="match status" value="1"/>
</dbReference>
<dbReference type="InterPro" id="IPR016181">
    <property type="entry name" value="Acyl_CoA_acyltransferase"/>
</dbReference>
<comment type="caution">
    <text evidence="2">The sequence shown here is derived from an EMBL/GenBank/DDBJ whole genome shotgun (WGS) entry which is preliminary data.</text>
</comment>
<dbReference type="SUPFAM" id="SSF55729">
    <property type="entry name" value="Acyl-CoA N-acyltransferases (Nat)"/>
    <property type="match status" value="1"/>
</dbReference>
<dbReference type="PROSITE" id="PS51186">
    <property type="entry name" value="GNAT"/>
    <property type="match status" value="1"/>
</dbReference>
<dbReference type="Proteomes" id="UP001519288">
    <property type="component" value="Unassembled WGS sequence"/>
</dbReference>
<name>A0ABS4JLB4_9BACL</name>
<protein>
    <submittedName>
        <fullName evidence="2">GNAT superfamily N-acetyltransferase</fullName>
    </submittedName>
</protein>
<dbReference type="Gene3D" id="3.40.630.30">
    <property type="match status" value="1"/>
</dbReference>
<evidence type="ECO:0000313" key="3">
    <source>
        <dbReference type="Proteomes" id="UP001519288"/>
    </source>
</evidence>
<feature type="domain" description="N-acetyltransferase" evidence="1">
    <location>
        <begin position="1"/>
        <end position="150"/>
    </location>
</feature>